<dbReference type="PANTHER" id="PTHR31672">
    <property type="entry name" value="BNACNNG10540D PROTEIN"/>
    <property type="match status" value="1"/>
</dbReference>
<sequence>MADSFKKRRIMSDFICQDILMEILKRLSVKSLVRFTCVQKSWYHLIQSPDLVDLHYHHMKNKNKYLLFQNRYHSDFFLGVDDKQCNEYYSGLPFPYIPKDMETGFVYKNKIHGTCQGLICFSAEQQSFPPRHWVFLWNPAIRLFKILPNSPDSLSRDQRYHDLALGYFPKINDYKVIKFQSNFSMGGVGHRVSTVYIYSLSTDSWKTVGQDNVAQFSRYEKLYNSVILNGVAYWVGIIRDPFTHVIVCFDIEKEKIGEIILAPQNALDAVSTDLIFSFNLVQHFDQVLLSAVCMNWRANTPCILDIFALGNDGVDVVCTKKVTIDFNKVGRNWWPIGFRYSGEIVVFNYHYNEGGFLSYDHDKEVATEILDNSWKLWSYAAIRTPDNPGYDYVPRFFEIFDVQQEHMQFMYVNSFEESLVLLGDKRCLKARN</sequence>
<accession>A0AAD8MK95</accession>
<gene>
    <name evidence="2" type="ORF">POM88_032125</name>
</gene>
<comment type="caution">
    <text evidence="2">The sequence shown here is derived from an EMBL/GenBank/DDBJ whole genome shotgun (WGS) entry which is preliminary data.</text>
</comment>
<dbReference type="Proteomes" id="UP001237642">
    <property type="component" value="Unassembled WGS sequence"/>
</dbReference>
<keyword evidence="3" id="KW-1185">Reference proteome</keyword>
<dbReference type="InterPro" id="IPR006527">
    <property type="entry name" value="F-box-assoc_dom_typ1"/>
</dbReference>
<reference evidence="2" key="1">
    <citation type="submission" date="2023-02" db="EMBL/GenBank/DDBJ databases">
        <title>Genome of toxic invasive species Heracleum sosnowskyi carries increased number of genes despite the absence of recent whole-genome duplications.</title>
        <authorList>
            <person name="Schelkunov M."/>
            <person name="Shtratnikova V."/>
            <person name="Makarenko M."/>
            <person name="Klepikova A."/>
            <person name="Omelchenko D."/>
            <person name="Novikova G."/>
            <person name="Obukhova E."/>
            <person name="Bogdanov V."/>
            <person name="Penin A."/>
            <person name="Logacheva M."/>
        </authorList>
    </citation>
    <scope>NUCLEOTIDE SEQUENCE</scope>
    <source>
        <strain evidence="2">Hsosn_3</strain>
        <tissue evidence="2">Leaf</tissue>
    </source>
</reference>
<feature type="domain" description="F-box" evidence="1">
    <location>
        <begin position="15"/>
        <end position="55"/>
    </location>
</feature>
<dbReference type="NCBIfam" id="TIGR01640">
    <property type="entry name" value="F_box_assoc_1"/>
    <property type="match status" value="1"/>
</dbReference>
<dbReference type="Gene3D" id="1.20.1280.50">
    <property type="match status" value="1"/>
</dbReference>
<reference evidence="2" key="2">
    <citation type="submission" date="2023-05" db="EMBL/GenBank/DDBJ databases">
        <authorList>
            <person name="Schelkunov M.I."/>
        </authorList>
    </citation>
    <scope>NUCLEOTIDE SEQUENCE</scope>
    <source>
        <strain evidence="2">Hsosn_3</strain>
        <tissue evidence="2">Leaf</tissue>
    </source>
</reference>
<dbReference type="EMBL" id="JAUIZM010000007">
    <property type="protein sequence ID" value="KAK1375932.1"/>
    <property type="molecule type" value="Genomic_DNA"/>
</dbReference>
<dbReference type="PANTHER" id="PTHR31672:SF13">
    <property type="entry name" value="F-BOX PROTEIN CPR30-LIKE"/>
    <property type="match status" value="1"/>
</dbReference>
<protein>
    <recommendedName>
        <fullName evidence="1">F-box domain-containing protein</fullName>
    </recommendedName>
</protein>
<evidence type="ECO:0000313" key="3">
    <source>
        <dbReference type="Proteomes" id="UP001237642"/>
    </source>
</evidence>
<evidence type="ECO:0000313" key="2">
    <source>
        <dbReference type="EMBL" id="KAK1375932.1"/>
    </source>
</evidence>
<evidence type="ECO:0000259" key="1">
    <source>
        <dbReference type="SMART" id="SM00256"/>
    </source>
</evidence>
<dbReference type="InterPro" id="IPR017451">
    <property type="entry name" value="F-box-assoc_interact_dom"/>
</dbReference>
<dbReference type="Pfam" id="PF07734">
    <property type="entry name" value="FBA_1"/>
    <property type="match status" value="1"/>
</dbReference>
<name>A0AAD8MK95_9APIA</name>
<dbReference type="InterPro" id="IPR001810">
    <property type="entry name" value="F-box_dom"/>
</dbReference>
<organism evidence="2 3">
    <name type="scientific">Heracleum sosnowskyi</name>
    <dbReference type="NCBI Taxonomy" id="360622"/>
    <lineage>
        <taxon>Eukaryota</taxon>
        <taxon>Viridiplantae</taxon>
        <taxon>Streptophyta</taxon>
        <taxon>Embryophyta</taxon>
        <taxon>Tracheophyta</taxon>
        <taxon>Spermatophyta</taxon>
        <taxon>Magnoliopsida</taxon>
        <taxon>eudicotyledons</taxon>
        <taxon>Gunneridae</taxon>
        <taxon>Pentapetalae</taxon>
        <taxon>asterids</taxon>
        <taxon>campanulids</taxon>
        <taxon>Apiales</taxon>
        <taxon>Apiaceae</taxon>
        <taxon>Apioideae</taxon>
        <taxon>apioid superclade</taxon>
        <taxon>Tordylieae</taxon>
        <taxon>Tordyliinae</taxon>
        <taxon>Heracleum</taxon>
    </lineage>
</organism>
<proteinExistence type="predicted"/>
<dbReference type="SMART" id="SM00256">
    <property type="entry name" value="FBOX"/>
    <property type="match status" value="1"/>
</dbReference>
<dbReference type="SUPFAM" id="SSF81383">
    <property type="entry name" value="F-box domain"/>
    <property type="match status" value="1"/>
</dbReference>
<dbReference type="InterPro" id="IPR050796">
    <property type="entry name" value="SCF_F-box_component"/>
</dbReference>
<dbReference type="AlphaFoldDB" id="A0AAD8MK95"/>
<dbReference type="InterPro" id="IPR036047">
    <property type="entry name" value="F-box-like_dom_sf"/>
</dbReference>
<dbReference type="Pfam" id="PF00646">
    <property type="entry name" value="F-box"/>
    <property type="match status" value="1"/>
</dbReference>